<sequence>MHRGFSLKLFKVVLVVTSGGLLKSAWAETFYCSALAIEGDTYYFSPVFEGNSENLECYTNALDEHLEGKGDYSFSPSCMFEDEKAMLVDYYQADIADSKAIFGKVRILNWLPSCADNSSL</sequence>
<reference evidence="1 2" key="1">
    <citation type="submission" date="2016-09" db="EMBL/GenBank/DDBJ databases">
        <title>Alteromonas lipolytica, a new species isolated from sea water.</title>
        <authorList>
            <person name="Wu Y.-H."/>
            <person name="Cheng H."/>
            <person name="Xu X.-W."/>
        </authorList>
    </citation>
    <scope>NUCLEOTIDE SEQUENCE [LARGE SCALE GENOMIC DNA]</scope>
    <source>
        <strain evidence="1 2">JW12</strain>
    </source>
</reference>
<dbReference type="Proteomes" id="UP000176037">
    <property type="component" value="Unassembled WGS sequence"/>
</dbReference>
<accession>A0A1E8FCG0</accession>
<dbReference type="AlphaFoldDB" id="A0A1E8FCG0"/>
<name>A0A1E8FCG0_9ALTE</name>
<comment type="caution">
    <text evidence="1">The sequence shown here is derived from an EMBL/GenBank/DDBJ whole genome shotgun (WGS) entry which is preliminary data.</text>
</comment>
<keyword evidence="2" id="KW-1185">Reference proteome</keyword>
<organism evidence="1 2">
    <name type="scientific">Alteromonas lipolytica</name>
    <dbReference type="NCBI Taxonomy" id="1856405"/>
    <lineage>
        <taxon>Bacteria</taxon>
        <taxon>Pseudomonadati</taxon>
        <taxon>Pseudomonadota</taxon>
        <taxon>Gammaproteobacteria</taxon>
        <taxon>Alteromonadales</taxon>
        <taxon>Alteromonadaceae</taxon>
        <taxon>Alteromonas/Salinimonas group</taxon>
        <taxon>Alteromonas</taxon>
    </lineage>
</organism>
<evidence type="ECO:0000313" key="2">
    <source>
        <dbReference type="Proteomes" id="UP000176037"/>
    </source>
</evidence>
<evidence type="ECO:0000313" key="1">
    <source>
        <dbReference type="EMBL" id="OFI33298.1"/>
    </source>
</evidence>
<protein>
    <submittedName>
        <fullName evidence="1">Uncharacterized protein</fullName>
    </submittedName>
</protein>
<dbReference type="EMBL" id="MJIC01000015">
    <property type="protein sequence ID" value="OFI33298.1"/>
    <property type="molecule type" value="Genomic_DNA"/>
</dbReference>
<gene>
    <name evidence="1" type="ORF">BFC17_03290</name>
</gene>
<proteinExistence type="predicted"/>